<dbReference type="Gene3D" id="3.40.250.10">
    <property type="entry name" value="Rhodanese-like domain"/>
    <property type="match status" value="1"/>
</dbReference>
<dbReference type="EMBL" id="GG745348">
    <property type="protein sequence ID" value="KNE65608.1"/>
    <property type="molecule type" value="Genomic_DNA"/>
</dbReference>
<feature type="compositionally biased region" description="Low complexity" evidence="1">
    <location>
        <begin position="17"/>
        <end position="45"/>
    </location>
</feature>
<dbReference type="InterPro" id="IPR001763">
    <property type="entry name" value="Rhodanese-like_dom"/>
</dbReference>
<evidence type="ECO:0000256" key="1">
    <source>
        <dbReference type="SAM" id="MobiDB-lite"/>
    </source>
</evidence>
<feature type="domain" description="Rhodanese" evidence="2">
    <location>
        <begin position="72"/>
        <end position="107"/>
    </location>
</feature>
<dbReference type="SUPFAM" id="SSF52821">
    <property type="entry name" value="Rhodanese/Cell cycle control phosphatase"/>
    <property type="match status" value="1"/>
</dbReference>
<feature type="region of interest" description="Disordered" evidence="1">
    <location>
        <begin position="1"/>
        <end position="45"/>
    </location>
</feature>
<evidence type="ECO:0000313" key="3">
    <source>
        <dbReference type="EMBL" id="KNE65608.1"/>
    </source>
</evidence>
<dbReference type="eggNOG" id="KOG0789">
    <property type="taxonomic scope" value="Eukaryota"/>
</dbReference>
<keyword evidence="4" id="KW-1185">Reference proteome</keyword>
<reference evidence="3 4" key="1">
    <citation type="submission" date="2009-11" db="EMBL/GenBank/DDBJ databases">
        <title>Annotation of Allomyces macrogynus ATCC 38327.</title>
        <authorList>
            <consortium name="The Broad Institute Genome Sequencing Platform"/>
            <person name="Russ C."/>
            <person name="Cuomo C."/>
            <person name="Burger G."/>
            <person name="Gray M.W."/>
            <person name="Holland P.W.H."/>
            <person name="King N."/>
            <person name="Lang F.B.F."/>
            <person name="Roger A.J."/>
            <person name="Ruiz-Trillo I."/>
            <person name="Young S.K."/>
            <person name="Zeng Q."/>
            <person name="Gargeya S."/>
            <person name="Fitzgerald M."/>
            <person name="Haas B."/>
            <person name="Abouelleil A."/>
            <person name="Alvarado L."/>
            <person name="Arachchi H.M."/>
            <person name="Berlin A."/>
            <person name="Chapman S.B."/>
            <person name="Gearin G."/>
            <person name="Goldberg J."/>
            <person name="Griggs A."/>
            <person name="Gujja S."/>
            <person name="Hansen M."/>
            <person name="Heiman D."/>
            <person name="Howarth C."/>
            <person name="Larimer J."/>
            <person name="Lui A."/>
            <person name="MacDonald P.J.P."/>
            <person name="McCowen C."/>
            <person name="Montmayeur A."/>
            <person name="Murphy C."/>
            <person name="Neiman D."/>
            <person name="Pearson M."/>
            <person name="Priest M."/>
            <person name="Roberts A."/>
            <person name="Saif S."/>
            <person name="Shea T."/>
            <person name="Sisk P."/>
            <person name="Stolte C."/>
            <person name="Sykes S."/>
            <person name="Wortman J."/>
            <person name="Nusbaum C."/>
            <person name="Birren B."/>
        </authorList>
    </citation>
    <scope>NUCLEOTIDE SEQUENCE [LARGE SCALE GENOMIC DNA]</scope>
    <source>
        <strain evidence="3 4">ATCC 38327</strain>
    </source>
</reference>
<evidence type="ECO:0000313" key="4">
    <source>
        <dbReference type="Proteomes" id="UP000054350"/>
    </source>
</evidence>
<dbReference type="VEuPathDB" id="FungiDB:AMAG_09589"/>
<dbReference type="OrthoDB" id="6058203at2759"/>
<reference evidence="4" key="2">
    <citation type="submission" date="2009-11" db="EMBL/GenBank/DDBJ databases">
        <title>The Genome Sequence of Allomyces macrogynus strain ATCC 38327.</title>
        <authorList>
            <consortium name="The Broad Institute Genome Sequencing Platform"/>
            <person name="Russ C."/>
            <person name="Cuomo C."/>
            <person name="Shea T."/>
            <person name="Young S.K."/>
            <person name="Zeng Q."/>
            <person name="Koehrsen M."/>
            <person name="Haas B."/>
            <person name="Borodovsky M."/>
            <person name="Guigo R."/>
            <person name="Alvarado L."/>
            <person name="Berlin A."/>
            <person name="Borenstein D."/>
            <person name="Chen Z."/>
            <person name="Engels R."/>
            <person name="Freedman E."/>
            <person name="Gellesch M."/>
            <person name="Goldberg J."/>
            <person name="Griggs A."/>
            <person name="Gujja S."/>
            <person name="Heiman D."/>
            <person name="Hepburn T."/>
            <person name="Howarth C."/>
            <person name="Jen D."/>
            <person name="Larson L."/>
            <person name="Lewis B."/>
            <person name="Mehta T."/>
            <person name="Park D."/>
            <person name="Pearson M."/>
            <person name="Roberts A."/>
            <person name="Saif S."/>
            <person name="Shenoy N."/>
            <person name="Sisk P."/>
            <person name="Stolte C."/>
            <person name="Sykes S."/>
            <person name="Walk T."/>
            <person name="White J."/>
            <person name="Yandava C."/>
            <person name="Burger G."/>
            <person name="Gray M.W."/>
            <person name="Holland P.W.H."/>
            <person name="King N."/>
            <person name="Lang F.B.F."/>
            <person name="Roger A.J."/>
            <person name="Ruiz-Trillo I."/>
            <person name="Lander E."/>
            <person name="Nusbaum C."/>
        </authorList>
    </citation>
    <scope>NUCLEOTIDE SEQUENCE [LARGE SCALE GENOMIC DNA]</scope>
    <source>
        <strain evidence="4">ATCC 38327</strain>
    </source>
</reference>
<gene>
    <name evidence="3" type="ORF">AMAG_09589</name>
</gene>
<dbReference type="STRING" id="578462.A0A0L0SSR8"/>
<sequence>MFDLNAQGSAPPPAAPTPRSTSTTPRPVPAKPLATTAPAPTPAAAPTLTRISAADLVALLDTDAAADSTDDDASRVLVIDVRPLSEYAAGHIKGAINLCLPSTLLRRASFGLDRALANVAVPSHRARVRAWAHARAVILFDAGNELDRASYGVTQLAAKLAQAAAAGPNADSTAMPPIQFLAAQDHAHLPRRLWVEGSPTVSPIAIAADPDRHVPSAATPKRAAVGMPALALPLAAPHVGTATLGAGVPSTPVLRSGRPVPTTLPPLAGLRPWGPRNKGASVMPAMKVPTTFISSYYHGHRP</sequence>
<dbReference type="AlphaFoldDB" id="A0A0L0SSR8"/>
<protein>
    <recommendedName>
        <fullName evidence="2">Rhodanese domain-containing protein</fullName>
    </recommendedName>
</protein>
<dbReference type="Proteomes" id="UP000054350">
    <property type="component" value="Unassembled WGS sequence"/>
</dbReference>
<dbReference type="PROSITE" id="PS50206">
    <property type="entry name" value="RHODANESE_3"/>
    <property type="match status" value="1"/>
</dbReference>
<organism evidence="3 4">
    <name type="scientific">Allomyces macrogynus (strain ATCC 38327)</name>
    <name type="common">Allomyces javanicus var. macrogynus</name>
    <dbReference type="NCBI Taxonomy" id="578462"/>
    <lineage>
        <taxon>Eukaryota</taxon>
        <taxon>Fungi</taxon>
        <taxon>Fungi incertae sedis</taxon>
        <taxon>Blastocladiomycota</taxon>
        <taxon>Blastocladiomycetes</taxon>
        <taxon>Blastocladiales</taxon>
        <taxon>Blastocladiaceae</taxon>
        <taxon>Allomyces</taxon>
    </lineage>
</organism>
<dbReference type="Pfam" id="PF00581">
    <property type="entry name" value="Rhodanese"/>
    <property type="match status" value="1"/>
</dbReference>
<proteinExistence type="predicted"/>
<name>A0A0L0SSR8_ALLM3</name>
<evidence type="ECO:0000259" key="2">
    <source>
        <dbReference type="PROSITE" id="PS50206"/>
    </source>
</evidence>
<dbReference type="InterPro" id="IPR036873">
    <property type="entry name" value="Rhodanese-like_dom_sf"/>
</dbReference>
<accession>A0A0L0SSR8</accession>